<dbReference type="Proteomes" id="UP000279962">
    <property type="component" value="Plasmid p4_010062"/>
</dbReference>
<evidence type="ECO:0000313" key="2">
    <source>
        <dbReference type="Proteomes" id="UP000279962"/>
    </source>
</evidence>
<keyword evidence="1" id="KW-0614">Plasmid</keyword>
<dbReference type="AlphaFoldDB" id="A0A3G2SWU3"/>
<protein>
    <submittedName>
        <fullName evidence="1">Uncharacterized protein</fullName>
    </submittedName>
</protein>
<proteinExistence type="predicted"/>
<gene>
    <name evidence="1" type="ORF">CDG68_00705</name>
</gene>
<evidence type="ECO:0000313" key="1">
    <source>
        <dbReference type="EMBL" id="AYO52301.1"/>
    </source>
</evidence>
<dbReference type="RefSeq" id="WP_087554408.1">
    <property type="nucleotide sequence ID" value="NZ_CP033124.1"/>
</dbReference>
<name>A0A3G2SWU3_9GAMM</name>
<organism evidence="1 2">
    <name type="scientific">Acinetobacter wuhouensis</name>
    <dbReference type="NCBI Taxonomy" id="1879050"/>
    <lineage>
        <taxon>Bacteria</taxon>
        <taxon>Pseudomonadati</taxon>
        <taxon>Pseudomonadota</taxon>
        <taxon>Gammaproteobacteria</taxon>
        <taxon>Moraxellales</taxon>
        <taxon>Moraxellaceae</taxon>
        <taxon>Acinetobacter</taxon>
    </lineage>
</organism>
<reference evidence="1 2" key="1">
    <citation type="submission" date="2018-10" db="EMBL/GenBank/DDBJ databases">
        <title>The complete genome of Acinetobacter wuhouensis strain WCHAW010062.</title>
        <authorList>
            <person name="Hu Y."/>
            <person name="Long H."/>
            <person name="Feng Y."/>
            <person name="Zong Z."/>
        </authorList>
    </citation>
    <scope>NUCLEOTIDE SEQUENCE [LARGE SCALE GENOMIC DNA]</scope>
    <source>
        <strain evidence="1 2">WCHAW010062</strain>
        <plasmid evidence="1 2">p4_010062</plasmid>
    </source>
</reference>
<accession>A0A3G2SWU3</accession>
<dbReference type="EMBL" id="CP033124">
    <property type="protein sequence ID" value="AYO52301.1"/>
    <property type="molecule type" value="Genomic_DNA"/>
</dbReference>
<geneLocation type="plasmid" evidence="1 2">
    <name>p4_010062</name>
</geneLocation>
<sequence>MSLNIFMLDKNIVSLIQSKNDGKTKTKDQIEMLQLLKRHDKSIYRFSSLSSAIEGRKKQKESKIESINTVDYETQILKSFFKKAKTDAHILKSNESNFSEVFSQYNVLHNQEKYKSVLKKYYELREKYVEKGSIPLNKKEAFSFELLEYIEAQDIAKENPIISIIFLAINQIIDNKYIDNPCNVLKLKKGKSLDENIHNIYSDLSIPNLISRLEFEGKGDIKITFLTLDKALSSYMEIFKFNYISEIKKNTGYLKLHQVEVEIQSKLIRSFFKNLFENWEASKNNSHSISSTKPSNKTE</sequence>